<dbReference type="Proteomes" id="UP000008065">
    <property type="component" value="Unassembled WGS sequence"/>
</dbReference>
<feature type="compositionally biased region" description="Low complexity" evidence="1">
    <location>
        <begin position="165"/>
        <end position="255"/>
    </location>
</feature>
<evidence type="ECO:0000256" key="1">
    <source>
        <dbReference type="SAM" id="MobiDB-lite"/>
    </source>
</evidence>
<gene>
    <name evidence="3" type="ORF">NEUTE1DRAFT_147947</name>
</gene>
<keyword evidence="2" id="KW-0732">Signal</keyword>
<protein>
    <recommendedName>
        <fullName evidence="5">Circumsporozoite protein</fullName>
    </recommendedName>
</protein>
<evidence type="ECO:0000256" key="2">
    <source>
        <dbReference type="SAM" id="SignalP"/>
    </source>
</evidence>
<organism evidence="3 4">
    <name type="scientific">Neurospora tetrasperma (strain FGSC 2508 / ATCC MYA-4615 / P0657)</name>
    <dbReference type="NCBI Taxonomy" id="510951"/>
    <lineage>
        <taxon>Eukaryota</taxon>
        <taxon>Fungi</taxon>
        <taxon>Dikarya</taxon>
        <taxon>Ascomycota</taxon>
        <taxon>Pezizomycotina</taxon>
        <taxon>Sordariomycetes</taxon>
        <taxon>Sordariomycetidae</taxon>
        <taxon>Sordariales</taxon>
        <taxon>Sordariaceae</taxon>
        <taxon>Neurospora</taxon>
    </lineage>
</organism>
<dbReference type="OrthoDB" id="2141239at2759"/>
<dbReference type="HOGENOM" id="CLU_038962_0_0_1"/>
<dbReference type="AlphaFoldDB" id="F8MTT8"/>
<dbReference type="KEGG" id="nte:NEUTE1DRAFT147947"/>
<evidence type="ECO:0008006" key="5">
    <source>
        <dbReference type="Google" id="ProtNLM"/>
    </source>
</evidence>
<reference evidence="4" key="1">
    <citation type="journal article" date="2011" name="Genetics">
        <title>Massive changes in genome architecture accompany the transition to self-fertility in the filamentous fungus Neurospora tetrasperma.</title>
        <authorList>
            <person name="Ellison C.E."/>
            <person name="Stajich J.E."/>
            <person name="Jacobson D.J."/>
            <person name="Natvig D.O."/>
            <person name="Lapidus A."/>
            <person name="Foster B."/>
            <person name="Aerts A."/>
            <person name="Riley R."/>
            <person name="Lindquist E.A."/>
            <person name="Grigoriev I.V."/>
            <person name="Taylor J.W."/>
        </authorList>
    </citation>
    <scope>NUCLEOTIDE SEQUENCE [LARGE SCALE GENOMIC DNA]</scope>
    <source>
        <strain evidence="4">FGSC 2508 / P0657</strain>
    </source>
</reference>
<dbReference type="RefSeq" id="XP_009853256.1">
    <property type="nucleotide sequence ID" value="XM_009854954.1"/>
</dbReference>
<proteinExistence type="predicted"/>
<dbReference type="GeneID" id="20826903"/>
<feature type="chain" id="PRO_5003375427" description="Circumsporozoite protein" evidence="2">
    <location>
        <begin position="18"/>
        <end position="365"/>
    </location>
</feature>
<feature type="signal peptide" evidence="2">
    <location>
        <begin position="1"/>
        <end position="17"/>
    </location>
</feature>
<keyword evidence="4" id="KW-1185">Reference proteome</keyword>
<evidence type="ECO:0000313" key="3">
    <source>
        <dbReference type="EMBL" id="EGO55420.1"/>
    </source>
</evidence>
<accession>F8MTT8</accession>
<evidence type="ECO:0000313" key="4">
    <source>
        <dbReference type="Proteomes" id="UP000008065"/>
    </source>
</evidence>
<name>F8MTT8_NEUT8</name>
<dbReference type="VEuPathDB" id="FungiDB:NEUTE1DRAFT_147947"/>
<dbReference type="EMBL" id="GL891306">
    <property type="protein sequence ID" value="EGO55420.1"/>
    <property type="molecule type" value="Genomic_DNA"/>
</dbReference>
<feature type="region of interest" description="Disordered" evidence="1">
    <location>
        <begin position="165"/>
        <end position="258"/>
    </location>
</feature>
<sequence length="365" mass="36975">MYSKLALAALLLATAEARFGQEQSVANIISSLSNFGNPGVAPTLAGSTPGVLLAGANACDKLTLADRIVSELGNDKAVIDAAKKLVAAEKNFNPFAVSIPSICSDPALPATQELRGIVPLVDPAVTGADVENANSATSLTTPFANDGLSVADIVKANGFSNFTAQSSSGSTTAPAAGNNNNNNNNNGNNGNNGNTGAVTSTVTSAAPAATSEAADAGNGNDNNGDNNDNNGNNNDDNSNNGNDNANTGNDNNSNGVQKSTLAGADFGLCVPTMSFVGGRGNRKATEFTFLPKDPLVAKGQQEALNPNIITNRICDQLTNVCQANQAAKTACLDAKAQIQALGTKDASTAQKWNELLGFAGTDVSQ</sequence>